<keyword evidence="3" id="KW-1185">Reference proteome</keyword>
<dbReference type="GO" id="GO:0030151">
    <property type="term" value="F:molybdenum ion binding"/>
    <property type="evidence" value="ECO:0007669"/>
    <property type="project" value="InterPro"/>
</dbReference>
<dbReference type="PROSITE" id="PS51340">
    <property type="entry name" value="MOSC"/>
    <property type="match status" value="1"/>
</dbReference>
<gene>
    <name evidence="2" type="ORF">BA177_09400</name>
</gene>
<dbReference type="GO" id="GO:0030170">
    <property type="term" value="F:pyridoxal phosphate binding"/>
    <property type="evidence" value="ECO:0007669"/>
    <property type="project" value="InterPro"/>
</dbReference>
<dbReference type="InterPro" id="IPR052353">
    <property type="entry name" value="Benzoxazolinone_Detox_Enz"/>
</dbReference>
<feature type="domain" description="MOSC" evidence="1">
    <location>
        <begin position="26"/>
        <end position="166"/>
    </location>
</feature>
<dbReference type="InterPro" id="IPR005302">
    <property type="entry name" value="MoCF_Sase_C"/>
</dbReference>
<name>A0A193LL39_9GAMM</name>
<dbReference type="Pfam" id="PF03473">
    <property type="entry name" value="MOSC"/>
    <property type="match status" value="1"/>
</dbReference>
<reference evidence="2 3" key="1">
    <citation type="submission" date="2016-06" db="EMBL/GenBank/DDBJ databases">
        <title>Complete genome sequence of a deep-branching marine Gamma Proteobacterium Woeseia oceani type strain XK5.</title>
        <authorList>
            <person name="Mu D."/>
            <person name="Du Z."/>
        </authorList>
    </citation>
    <scope>NUCLEOTIDE SEQUENCE [LARGE SCALE GENOMIC DNA]</scope>
    <source>
        <strain evidence="2 3">XK5</strain>
    </source>
</reference>
<evidence type="ECO:0000313" key="3">
    <source>
        <dbReference type="Proteomes" id="UP000092695"/>
    </source>
</evidence>
<dbReference type="GO" id="GO:0003824">
    <property type="term" value="F:catalytic activity"/>
    <property type="evidence" value="ECO:0007669"/>
    <property type="project" value="InterPro"/>
</dbReference>
<dbReference type="OrthoDB" id="9786134at2"/>
<dbReference type="Gene3D" id="2.40.33.20">
    <property type="entry name" value="PK beta-barrel domain-like"/>
    <property type="match status" value="1"/>
</dbReference>
<evidence type="ECO:0000259" key="1">
    <source>
        <dbReference type="PROSITE" id="PS51340"/>
    </source>
</evidence>
<evidence type="ECO:0000313" key="2">
    <source>
        <dbReference type="EMBL" id="ANO53133.1"/>
    </source>
</evidence>
<sequence length="221" mass="24481">MQAETVAVLTGKTAPFGPKGEPSAYRKVATAETQEIDSLGIVGDEQADPRYHGGPDKAILQYASEHYPLWQQEQPHLRAEFRDAGAFGENISSIGMDETSVCIGDRFRLGTAVVEVSQARQPCWKLGHRFGDAGMVEAVVRCARSGWYYRVLEPGSVAAGDEIELLEQPFPQWPTAKVFELLIGGGRDKSALRALSKLDPLSINWRERARRKLRNLKGRDD</sequence>
<dbReference type="PANTHER" id="PTHR30212:SF2">
    <property type="entry name" value="PROTEIN YIIM"/>
    <property type="match status" value="1"/>
</dbReference>
<proteinExistence type="predicted"/>
<dbReference type="AlphaFoldDB" id="A0A193LL39"/>
<dbReference type="EMBL" id="CP016268">
    <property type="protein sequence ID" value="ANO53133.1"/>
    <property type="molecule type" value="Genomic_DNA"/>
</dbReference>
<protein>
    <recommendedName>
        <fullName evidence="1">MOSC domain-containing protein</fullName>
    </recommendedName>
</protein>
<dbReference type="STRING" id="1548547.BA177_09400"/>
<dbReference type="KEGG" id="woc:BA177_09400"/>
<dbReference type="SUPFAM" id="SSF50800">
    <property type="entry name" value="PK beta-barrel domain-like"/>
    <property type="match status" value="1"/>
</dbReference>
<dbReference type="PANTHER" id="PTHR30212">
    <property type="entry name" value="PROTEIN YIIM"/>
    <property type="match status" value="1"/>
</dbReference>
<dbReference type="InterPro" id="IPR011037">
    <property type="entry name" value="Pyrv_Knase-like_insert_dom_sf"/>
</dbReference>
<organism evidence="2 3">
    <name type="scientific">Woeseia oceani</name>
    <dbReference type="NCBI Taxonomy" id="1548547"/>
    <lineage>
        <taxon>Bacteria</taxon>
        <taxon>Pseudomonadati</taxon>
        <taxon>Pseudomonadota</taxon>
        <taxon>Gammaproteobacteria</taxon>
        <taxon>Woeseiales</taxon>
        <taxon>Woeseiaceae</taxon>
        <taxon>Woeseia</taxon>
    </lineage>
</organism>
<accession>A0A193LL39</accession>
<dbReference type="Proteomes" id="UP000092695">
    <property type="component" value="Chromosome"/>
</dbReference>